<gene>
    <name evidence="3" type="ORF">D3878_14925</name>
</gene>
<dbReference type="GO" id="GO:0016787">
    <property type="term" value="F:hydrolase activity"/>
    <property type="evidence" value="ECO:0007669"/>
    <property type="project" value="UniProtKB-KW"/>
</dbReference>
<name>A0A3A3G450_9BURK</name>
<keyword evidence="4" id="KW-1185">Reference proteome</keyword>
<keyword evidence="1 3" id="KW-0378">Hydrolase</keyword>
<dbReference type="EMBL" id="QYUQ01000002">
    <property type="protein sequence ID" value="RJG02711.1"/>
    <property type="molecule type" value="Genomic_DNA"/>
</dbReference>
<sequence>MDRLHQRAASQAAIHSYAGWWRCCLPLLLVILLAWQSASAGVLPAGVTVRRNIAYGSDPQQRFDLYLPPQAQDAPVLFMVHGGGWRRGDKAMAAAVDNKVAHWVPQGVILISANYRMLSDAPPLEQARDVARALATAQAQAASWGGARGKFVLMGHSAGAHLVALLASTPSLLRNAGAAPVLGTIALDSAAYDIEKIMRARHPRLYDQAFGADPQEWAAASPYRQLDGAIQPMLAVCSARRKDACPQARHFAAKAESLGGRAQVLALDMSHRDINLLLGRKADYTRQVDEFLRMLDPQLASMLLP</sequence>
<accession>A0A3A3G450</accession>
<reference evidence="4" key="1">
    <citation type="submission" date="2018-09" db="EMBL/GenBank/DDBJ databases">
        <authorList>
            <person name="Zhu H."/>
        </authorList>
    </citation>
    <scope>NUCLEOTIDE SEQUENCE [LARGE SCALE GENOMIC DNA]</scope>
    <source>
        <strain evidence="4">K1S02-23</strain>
    </source>
</reference>
<dbReference type="PANTHER" id="PTHR48081">
    <property type="entry name" value="AB HYDROLASE SUPERFAMILY PROTEIN C4A8.06C"/>
    <property type="match status" value="1"/>
</dbReference>
<comment type="caution">
    <text evidence="3">The sequence shown here is derived from an EMBL/GenBank/DDBJ whole genome shotgun (WGS) entry which is preliminary data.</text>
</comment>
<dbReference type="PANTHER" id="PTHR48081:SF33">
    <property type="entry name" value="KYNURENINE FORMAMIDASE"/>
    <property type="match status" value="1"/>
</dbReference>
<dbReference type="RefSeq" id="WP_119786213.1">
    <property type="nucleotide sequence ID" value="NZ_QYUQ01000002.1"/>
</dbReference>
<protein>
    <submittedName>
        <fullName evidence="3">Alpha/beta hydrolase</fullName>
    </submittedName>
</protein>
<dbReference type="Gene3D" id="3.40.50.1820">
    <property type="entry name" value="alpha/beta hydrolase"/>
    <property type="match status" value="1"/>
</dbReference>
<feature type="domain" description="BD-FAE-like" evidence="2">
    <location>
        <begin position="64"/>
        <end position="169"/>
    </location>
</feature>
<dbReference type="OrthoDB" id="9771666at2"/>
<evidence type="ECO:0000313" key="4">
    <source>
        <dbReference type="Proteomes" id="UP000266327"/>
    </source>
</evidence>
<organism evidence="3 4">
    <name type="scientific">Noviherbaspirillum sedimenti</name>
    <dbReference type="NCBI Taxonomy" id="2320865"/>
    <lineage>
        <taxon>Bacteria</taxon>
        <taxon>Pseudomonadati</taxon>
        <taxon>Pseudomonadota</taxon>
        <taxon>Betaproteobacteria</taxon>
        <taxon>Burkholderiales</taxon>
        <taxon>Oxalobacteraceae</taxon>
        <taxon>Noviherbaspirillum</taxon>
    </lineage>
</organism>
<dbReference type="Pfam" id="PF20434">
    <property type="entry name" value="BD-FAE"/>
    <property type="match status" value="1"/>
</dbReference>
<evidence type="ECO:0000256" key="1">
    <source>
        <dbReference type="ARBA" id="ARBA00022801"/>
    </source>
</evidence>
<evidence type="ECO:0000259" key="2">
    <source>
        <dbReference type="Pfam" id="PF20434"/>
    </source>
</evidence>
<evidence type="ECO:0000313" key="3">
    <source>
        <dbReference type="EMBL" id="RJG02711.1"/>
    </source>
</evidence>
<dbReference type="Proteomes" id="UP000266327">
    <property type="component" value="Unassembled WGS sequence"/>
</dbReference>
<dbReference type="InterPro" id="IPR050300">
    <property type="entry name" value="GDXG_lipolytic_enzyme"/>
</dbReference>
<proteinExistence type="predicted"/>
<dbReference type="AlphaFoldDB" id="A0A3A3G450"/>
<dbReference type="InterPro" id="IPR049492">
    <property type="entry name" value="BD-FAE-like_dom"/>
</dbReference>
<dbReference type="InterPro" id="IPR029058">
    <property type="entry name" value="AB_hydrolase_fold"/>
</dbReference>
<dbReference type="SUPFAM" id="SSF53474">
    <property type="entry name" value="alpha/beta-Hydrolases"/>
    <property type="match status" value="1"/>
</dbReference>